<sequence>MQSRNMEFNHVRAHFLVITSTQLACLVLSSLLLDGGRGFRICVAAVAAHWLAIAFVAARSRNDLTVVDSLPVRWGIFPFLICATLMANVVW</sequence>
<keyword evidence="1" id="KW-0812">Transmembrane</keyword>
<dbReference type="KEGG" id="mff:MFFC18_25220"/>
<organism evidence="2 3">
    <name type="scientific">Mariniblastus fucicola</name>
    <dbReference type="NCBI Taxonomy" id="980251"/>
    <lineage>
        <taxon>Bacteria</taxon>
        <taxon>Pseudomonadati</taxon>
        <taxon>Planctomycetota</taxon>
        <taxon>Planctomycetia</taxon>
        <taxon>Pirellulales</taxon>
        <taxon>Pirellulaceae</taxon>
        <taxon>Mariniblastus</taxon>
    </lineage>
</organism>
<name>A0A5B9PAV6_9BACT</name>
<evidence type="ECO:0000313" key="2">
    <source>
        <dbReference type="EMBL" id="QEG22639.1"/>
    </source>
</evidence>
<feature type="transmembrane region" description="Helical" evidence="1">
    <location>
        <begin position="12"/>
        <end position="32"/>
    </location>
</feature>
<keyword evidence="3" id="KW-1185">Reference proteome</keyword>
<dbReference type="AlphaFoldDB" id="A0A5B9PAV6"/>
<dbReference type="EMBL" id="CP042912">
    <property type="protein sequence ID" value="QEG22639.1"/>
    <property type="molecule type" value="Genomic_DNA"/>
</dbReference>
<accession>A0A5B9PAV6</accession>
<gene>
    <name evidence="2" type="ORF">MFFC18_25220</name>
</gene>
<feature type="transmembrane region" description="Helical" evidence="1">
    <location>
        <begin position="70"/>
        <end position="90"/>
    </location>
</feature>
<keyword evidence="1" id="KW-1133">Transmembrane helix</keyword>
<dbReference type="RefSeq" id="WP_148618827.1">
    <property type="nucleotide sequence ID" value="NZ_CP042912.1"/>
</dbReference>
<evidence type="ECO:0000256" key="1">
    <source>
        <dbReference type="SAM" id="Phobius"/>
    </source>
</evidence>
<evidence type="ECO:0000313" key="3">
    <source>
        <dbReference type="Proteomes" id="UP000322214"/>
    </source>
</evidence>
<reference evidence="2 3" key="1">
    <citation type="submission" date="2019-08" db="EMBL/GenBank/DDBJ databases">
        <title>Deep-cultivation of Planctomycetes and their phenomic and genomic characterization uncovers novel biology.</title>
        <authorList>
            <person name="Wiegand S."/>
            <person name="Jogler M."/>
            <person name="Boedeker C."/>
            <person name="Pinto D."/>
            <person name="Vollmers J."/>
            <person name="Rivas-Marin E."/>
            <person name="Kohn T."/>
            <person name="Peeters S.H."/>
            <person name="Heuer A."/>
            <person name="Rast P."/>
            <person name="Oberbeckmann S."/>
            <person name="Bunk B."/>
            <person name="Jeske O."/>
            <person name="Meyerdierks A."/>
            <person name="Storesund J.E."/>
            <person name="Kallscheuer N."/>
            <person name="Luecker S."/>
            <person name="Lage O.M."/>
            <person name="Pohl T."/>
            <person name="Merkel B.J."/>
            <person name="Hornburger P."/>
            <person name="Mueller R.-W."/>
            <person name="Bruemmer F."/>
            <person name="Labrenz M."/>
            <person name="Spormann A.M."/>
            <person name="Op den Camp H."/>
            <person name="Overmann J."/>
            <person name="Amann R."/>
            <person name="Jetten M.S.M."/>
            <person name="Mascher T."/>
            <person name="Medema M.H."/>
            <person name="Devos D.P."/>
            <person name="Kaster A.-K."/>
            <person name="Ovreas L."/>
            <person name="Rohde M."/>
            <person name="Galperin M.Y."/>
            <person name="Jogler C."/>
        </authorList>
    </citation>
    <scope>NUCLEOTIDE SEQUENCE [LARGE SCALE GENOMIC DNA]</scope>
    <source>
        <strain evidence="2 3">FC18</strain>
    </source>
</reference>
<protein>
    <submittedName>
        <fullName evidence="2">Uncharacterized protein</fullName>
    </submittedName>
</protein>
<proteinExistence type="predicted"/>
<keyword evidence="1" id="KW-0472">Membrane</keyword>
<dbReference type="Proteomes" id="UP000322214">
    <property type="component" value="Chromosome"/>
</dbReference>
<feature type="transmembrane region" description="Helical" evidence="1">
    <location>
        <begin position="38"/>
        <end position="58"/>
    </location>
</feature>